<proteinExistence type="predicted"/>
<feature type="compositionally biased region" description="Low complexity" evidence="1">
    <location>
        <begin position="450"/>
        <end position="459"/>
    </location>
</feature>
<evidence type="ECO:0000313" key="2">
    <source>
        <dbReference type="EMBL" id="KAJ2778243.1"/>
    </source>
</evidence>
<evidence type="ECO:0000313" key="3">
    <source>
        <dbReference type="Proteomes" id="UP001140217"/>
    </source>
</evidence>
<comment type="caution">
    <text evidence="2">The sequence shown here is derived from an EMBL/GenBank/DDBJ whole genome shotgun (WGS) entry which is preliminary data.</text>
</comment>
<gene>
    <name evidence="2" type="ORF">H4R18_004719</name>
</gene>
<feature type="region of interest" description="Disordered" evidence="1">
    <location>
        <begin position="427"/>
        <end position="459"/>
    </location>
</feature>
<accession>A0A9W8LGN7</accession>
<protein>
    <recommendedName>
        <fullName evidence="4">GAT domain-containing protein</fullName>
    </recommendedName>
</protein>
<organism evidence="2 3">
    <name type="scientific">Coemansia javaensis</name>
    <dbReference type="NCBI Taxonomy" id="2761396"/>
    <lineage>
        <taxon>Eukaryota</taxon>
        <taxon>Fungi</taxon>
        <taxon>Fungi incertae sedis</taxon>
        <taxon>Zoopagomycota</taxon>
        <taxon>Kickxellomycotina</taxon>
        <taxon>Kickxellomycetes</taxon>
        <taxon>Kickxellales</taxon>
        <taxon>Kickxellaceae</taxon>
        <taxon>Coemansia</taxon>
    </lineage>
</organism>
<feature type="region of interest" description="Disordered" evidence="1">
    <location>
        <begin position="187"/>
        <end position="250"/>
    </location>
</feature>
<feature type="compositionally biased region" description="Low complexity" evidence="1">
    <location>
        <begin position="513"/>
        <end position="524"/>
    </location>
</feature>
<feature type="compositionally biased region" description="Low complexity" evidence="1">
    <location>
        <begin position="478"/>
        <end position="502"/>
    </location>
</feature>
<dbReference type="OrthoDB" id="5581387at2759"/>
<dbReference type="EMBL" id="JANBUL010000240">
    <property type="protein sequence ID" value="KAJ2778243.1"/>
    <property type="molecule type" value="Genomic_DNA"/>
</dbReference>
<name>A0A9W8LGN7_9FUNG</name>
<dbReference type="Proteomes" id="UP001140217">
    <property type="component" value="Unassembled WGS sequence"/>
</dbReference>
<reference evidence="2" key="1">
    <citation type="submission" date="2022-07" db="EMBL/GenBank/DDBJ databases">
        <title>Phylogenomic reconstructions and comparative analyses of Kickxellomycotina fungi.</title>
        <authorList>
            <person name="Reynolds N.K."/>
            <person name="Stajich J.E."/>
            <person name="Barry K."/>
            <person name="Grigoriev I.V."/>
            <person name="Crous P."/>
            <person name="Smith M.E."/>
        </authorList>
    </citation>
    <scope>NUCLEOTIDE SEQUENCE</scope>
    <source>
        <strain evidence="2">NBRC 105414</strain>
    </source>
</reference>
<dbReference type="AlphaFoldDB" id="A0A9W8LGN7"/>
<sequence>MPLFGRRKPRLDAIIAEATANPRAYEKLYAAIPQHPNAAKETFQCVIQSIVVKPNKDAKLRGRLMSHRTGGGGGGGGGGIVRRGSGGDPEIHQSMAYLTVLHGVVWSFPYTMNVLFTDDETCMLVLKFILSTVIPLTVRETMLSMVSNWCILYQKSLRARINLEGIVDTVKEKINLRPVARLLPSPPHVQEQKGWHYPGPLPPTPQASLHSHGSTPVLPARPDPFLLQPQAPRQQQSYHGPRPPPLSATLTDLDPVFLSQQQELINSFNNHHHHHHRSPGSHVQWQRPLSARSADGAANLITPEFMAHMEDSARELVSLCGMLTETLVSLNVSEDPGENSVVADMMSDIKRRKEAQINFVGMLGSDHIDTLAKLTEATDRVDRCLWLYDKTLNSHNEWKAIQESLETSAARREIQVGGDVTAPGQSAYAPLHFFPDGQAGPSRSTTRLQAGSSSSAIASTSKAHHAAAAAAAAAAAGSANSSNNNNSNKDSSNDSNNNNGSGDLSLLQRANGSSSSSSHSGAMRPLPPAPSLMSALAPGMSSKARGKMVDTSAADSPEQEYFSADSAYGERPGR</sequence>
<feature type="region of interest" description="Disordered" evidence="1">
    <location>
        <begin position="478"/>
        <end position="574"/>
    </location>
</feature>
<keyword evidence="3" id="KW-1185">Reference proteome</keyword>
<evidence type="ECO:0000256" key="1">
    <source>
        <dbReference type="SAM" id="MobiDB-lite"/>
    </source>
</evidence>
<evidence type="ECO:0008006" key="4">
    <source>
        <dbReference type="Google" id="ProtNLM"/>
    </source>
</evidence>